<dbReference type="KEGG" id="fll:EI427_08695"/>
<evidence type="ECO:0000313" key="5">
    <source>
        <dbReference type="Proteomes" id="UP000267268"/>
    </source>
</evidence>
<dbReference type="GO" id="GO:0005975">
    <property type="term" value="P:carbohydrate metabolic process"/>
    <property type="evidence" value="ECO:0007669"/>
    <property type="project" value="InterPro"/>
</dbReference>
<evidence type="ECO:0000256" key="2">
    <source>
        <dbReference type="ARBA" id="ARBA00011245"/>
    </source>
</evidence>
<dbReference type="InterPro" id="IPR008183">
    <property type="entry name" value="Aldose_1/G6P_1-epimerase"/>
</dbReference>
<protein>
    <submittedName>
        <fullName evidence="4">Aldose 1-epimerase family protein</fullName>
    </submittedName>
</protein>
<dbReference type="EMBL" id="CP034562">
    <property type="protein sequence ID" value="AZQ62313.1"/>
    <property type="molecule type" value="Genomic_DNA"/>
</dbReference>
<dbReference type="InterPro" id="IPR037481">
    <property type="entry name" value="LacX"/>
</dbReference>
<dbReference type="InterPro" id="IPR011013">
    <property type="entry name" value="Gal_mutarotase_sf_dom"/>
</dbReference>
<evidence type="ECO:0000256" key="1">
    <source>
        <dbReference type="ARBA" id="ARBA00001913"/>
    </source>
</evidence>
<dbReference type="CDD" id="cd09024">
    <property type="entry name" value="Aldose_epim_lacX"/>
    <property type="match status" value="1"/>
</dbReference>
<dbReference type="GO" id="GO:0016853">
    <property type="term" value="F:isomerase activity"/>
    <property type="evidence" value="ECO:0007669"/>
    <property type="project" value="InterPro"/>
</dbReference>
<dbReference type="SUPFAM" id="SSF74650">
    <property type="entry name" value="Galactose mutarotase-like"/>
    <property type="match status" value="1"/>
</dbReference>
<dbReference type="PANTHER" id="PTHR11122">
    <property type="entry name" value="APOSPORY-ASSOCIATED PROTEIN C-RELATED"/>
    <property type="match status" value="1"/>
</dbReference>
<gene>
    <name evidence="4" type="ORF">EI427_08695</name>
</gene>
<accession>A0A3S9P299</accession>
<dbReference type="Pfam" id="PF01263">
    <property type="entry name" value="Aldose_epim"/>
    <property type="match status" value="1"/>
</dbReference>
<keyword evidence="3" id="KW-0106">Calcium</keyword>
<dbReference type="PANTHER" id="PTHR11122:SF13">
    <property type="entry name" value="GLUCOSE-6-PHOSPHATE 1-EPIMERASE"/>
    <property type="match status" value="1"/>
</dbReference>
<dbReference type="Proteomes" id="UP000267268">
    <property type="component" value="Chromosome 1"/>
</dbReference>
<dbReference type="Gene3D" id="2.70.98.10">
    <property type="match status" value="1"/>
</dbReference>
<dbReference type="InterPro" id="IPR014718">
    <property type="entry name" value="GH-type_carb-bd"/>
</dbReference>
<dbReference type="AlphaFoldDB" id="A0A3S9P299"/>
<evidence type="ECO:0000313" key="4">
    <source>
        <dbReference type="EMBL" id="AZQ62313.1"/>
    </source>
</evidence>
<organism evidence="4 5">
    <name type="scientific">Flammeovirga pectinis</name>
    <dbReference type="NCBI Taxonomy" id="2494373"/>
    <lineage>
        <taxon>Bacteria</taxon>
        <taxon>Pseudomonadati</taxon>
        <taxon>Bacteroidota</taxon>
        <taxon>Cytophagia</taxon>
        <taxon>Cytophagales</taxon>
        <taxon>Flammeovirgaceae</taxon>
        <taxon>Flammeovirga</taxon>
    </lineage>
</organism>
<reference evidence="4 5" key="1">
    <citation type="submission" date="2018-12" db="EMBL/GenBank/DDBJ databases">
        <title>Flammeovirga pectinis sp. nov., isolated from the gut of the Korean scallop, Patinopecten yessoensis.</title>
        <authorList>
            <person name="Bae J.-W."/>
            <person name="Jeong Y.-S."/>
            <person name="Kang W."/>
        </authorList>
    </citation>
    <scope>NUCLEOTIDE SEQUENCE [LARGE SCALE GENOMIC DNA]</scope>
    <source>
        <strain evidence="4 5">L12M1</strain>
    </source>
</reference>
<comment type="cofactor">
    <cofactor evidence="1">
        <name>Ca(2+)</name>
        <dbReference type="ChEBI" id="CHEBI:29108"/>
    </cofactor>
</comment>
<evidence type="ECO:0000256" key="3">
    <source>
        <dbReference type="ARBA" id="ARBA00022837"/>
    </source>
</evidence>
<dbReference type="GO" id="GO:0030246">
    <property type="term" value="F:carbohydrate binding"/>
    <property type="evidence" value="ECO:0007669"/>
    <property type="project" value="InterPro"/>
</dbReference>
<dbReference type="RefSeq" id="WP_126613691.1">
    <property type="nucleotide sequence ID" value="NZ_CP034562.1"/>
</dbReference>
<comment type="subunit">
    <text evidence="2">Monomer.</text>
</comment>
<keyword evidence="5" id="KW-1185">Reference proteome</keyword>
<name>A0A3S9P299_9BACT</name>
<sequence length="306" mass="35813">MKNLFISMHKIVTLENAVLQVKISRDGAELHSIYHKQHQHEYLWQADKNVWGRHAPVLFPIVGQVEDGMYEVDGVTYKLPQHGFARDMEHKLVTQDELSCIFELRFNHATMEKYPYKFVFRTIYEIKNNKLSISYQVDNLDTEEIYFSVGAHPGFNTDFVKDTTFEDYIIEFSKKEEFQQLLLDGGLRSGAIKENALNGENILPLHYDTFKDDALIFDHFKSEYLDIFTKRDESRKLRIGFKNWPLLGIWTPVGKDANFVCIEPWYGVADLRDESHDFKEKYANQRLPEGETFGCTFTVEIIDTND</sequence>
<proteinExistence type="predicted"/>
<dbReference type="OrthoDB" id="9795355at2"/>